<dbReference type="SMART" id="SM00338">
    <property type="entry name" value="BRLZ"/>
    <property type="match status" value="1"/>
</dbReference>
<feature type="compositionally biased region" description="Basic and acidic residues" evidence="2">
    <location>
        <begin position="17"/>
        <end position="27"/>
    </location>
</feature>
<keyword evidence="1" id="KW-0175">Coiled coil</keyword>
<feature type="domain" description="BZIP" evidence="3">
    <location>
        <begin position="92"/>
        <end position="155"/>
    </location>
</feature>
<feature type="compositionally biased region" description="Polar residues" evidence="2">
    <location>
        <begin position="69"/>
        <end position="83"/>
    </location>
</feature>
<evidence type="ECO:0000259" key="3">
    <source>
        <dbReference type="PROSITE" id="PS50217"/>
    </source>
</evidence>
<organism evidence="4 5">
    <name type="scientific">Lymnaea stagnalis</name>
    <name type="common">Great pond snail</name>
    <name type="synonym">Helix stagnalis</name>
    <dbReference type="NCBI Taxonomy" id="6523"/>
    <lineage>
        <taxon>Eukaryota</taxon>
        <taxon>Metazoa</taxon>
        <taxon>Spiralia</taxon>
        <taxon>Lophotrochozoa</taxon>
        <taxon>Mollusca</taxon>
        <taxon>Gastropoda</taxon>
        <taxon>Heterobranchia</taxon>
        <taxon>Euthyneura</taxon>
        <taxon>Panpulmonata</taxon>
        <taxon>Hygrophila</taxon>
        <taxon>Lymnaeoidea</taxon>
        <taxon>Lymnaeidae</taxon>
        <taxon>Lymnaea</taxon>
    </lineage>
</organism>
<feature type="compositionally biased region" description="Basic and acidic residues" evidence="2">
    <location>
        <begin position="84"/>
        <end position="93"/>
    </location>
</feature>
<feature type="coiled-coil region" evidence="1">
    <location>
        <begin position="124"/>
        <end position="151"/>
    </location>
</feature>
<dbReference type="EMBL" id="CAXITT010000872">
    <property type="protein sequence ID" value="CAL1546878.1"/>
    <property type="molecule type" value="Genomic_DNA"/>
</dbReference>
<dbReference type="Proteomes" id="UP001497497">
    <property type="component" value="Unassembled WGS sequence"/>
</dbReference>
<dbReference type="Pfam" id="PF07716">
    <property type="entry name" value="bZIP_2"/>
    <property type="match status" value="1"/>
</dbReference>
<reference evidence="4 5" key="1">
    <citation type="submission" date="2024-04" db="EMBL/GenBank/DDBJ databases">
        <authorList>
            <consortium name="Genoscope - CEA"/>
            <person name="William W."/>
        </authorList>
    </citation>
    <scope>NUCLEOTIDE SEQUENCE [LARGE SCALE GENOMIC DNA]</scope>
</reference>
<feature type="compositionally biased region" description="Polar residues" evidence="2">
    <location>
        <begin position="1"/>
        <end position="11"/>
    </location>
</feature>
<evidence type="ECO:0000313" key="4">
    <source>
        <dbReference type="EMBL" id="CAL1546878.1"/>
    </source>
</evidence>
<gene>
    <name evidence="4" type="ORF">GSLYS_00020255001</name>
</gene>
<protein>
    <recommendedName>
        <fullName evidence="3">BZIP domain-containing protein</fullName>
    </recommendedName>
</protein>
<dbReference type="CDD" id="cd14686">
    <property type="entry name" value="bZIP"/>
    <property type="match status" value="1"/>
</dbReference>
<evidence type="ECO:0000256" key="2">
    <source>
        <dbReference type="SAM" id="MobiDB-lite"/>
    </source>
</evidence>
<keyword evidence="5" id="KW-1185">Reference proteome</keyword>
<name>A0AAV2ILB4_LYMST</name>
<sequence length="459" mass="50383">MVRVVSQNFSPPRSRHSSGETDRDLAERANLALGLSTLGRKRVDLPDSCDSSDSFWDSELDGDHYDTLVSESGETSNDINGNENPEKSDVQSKRKERRRERNKLSAQAYRQRRRHQSVKDQQQLMQLEAENKRLHKLVEALEKKTEDARQRLRNCSVPVPDLLALGAVGGSPSPSEMNKKNTNINDIGPQFHIPASHHDLTTHHPPLNPSPTFGPNLPSPMQIADPRKQIPILVNGNTAGYSTFCPANRSTSDCNSTAPTHLFINTNAFEGSLVTPEGTKLPAVCIPAFFAVPLENNSPSFNSNLNCKPLKPSFPKSKPTPDLLSLAPNDLCSGTPQKEESQVIRSMWWNVKGNQCHANGNVMIGAAVCGGNMESCNSGNMNNANLNAIDPNGNNDCDKKSNMQQINANSQNMSFNINQTAGTIGQGGQELEKIQHMAKHPSSVQYYLHNDQSMSVSVK</sequence>
<dbReference type="PROSITE" id="PS50217">
    <property type="entry name" value="BZIP"/>
    <property type="match status" value="1"/>
</dbReference>
<proteinExistence type="predicted"/>
<dbReference type="InterPro" id="IPR004827">
    <property type="entry name" value="bZIP"/>
</dbReference>
<comment type="caution">
    <text evidence="4">The sequence shown here is derived from an EMBL/GenBank/DDBJ whole genome shotgun (WGS) entry which is preliminary data.</text>
</comment>
<dbReference type="Gene3D" id="1.20.5.170">
    <property type="match status" value="1"/>
</dbReference>
<accession>A0AAV2ILB4</accession>
<feature type="region of interest" description="Disordered" evidence="2">
    <location>
        <begin position="1"/>
        <end position="120"/>
    </location>
</feature>
<dbReference type="PROSITE" id="PS00036">
    <property type="entry name" value="BZIP_BASIC"/>
    <property type="match status" value="1"/>
</dbReference>
<evidence type="ECO:0000313" key="5">
    <source>
        <dbReference type="Proteomes" id="UP001497497"/>
    </source>
</evidence>
<dbReference type="AlphaFoldDB" id="A0AAV2ILB4"/>
<feature type="compositionally biased region" description="Low complexity" evidence="2">
    <location>
        <begin position="48"/>
        <end position="57"/>
    </location>
</feature>
<evidence type="ECO:0000256" key="1">
    <source>
        <dbReference type="SAM" id="Coils"/>
    </source>
</evidence>
<dbReference type="GO" id="GO:0003700">
    <property type="term" value="F:DNA-binding transcription factor activity"/>
    <property type="evidence" value="ECO:0007669"/>
    <property type="project" value="InterPro"/>
</dbReference>